<evidence type="ECO:0000313" key="17">
    <source>
        <dbReference type="EMBL" id="KFX70273.1"/>
    </source>
</evidence>
<organism evidence="17 18">
    <name type="scientific">Pseudomonas taeanensis MS-3</name>
    <dbReference type="NCBI Taxonomy" id="1395571"/>
    <lineage>
        <taxon>Bacteria</taxon>
        <taxon>Pseudomonadati</taxon>
        <taxon>Pseudomonadota</taxon>
        <taxon>Gammaproteobacteria</taxon>
        <taxon>Pseudomonadales</taxon>
        <taxon>Pseudomonadaceae</taxon>
        <taxon>Pseudomonas</taxon>
    </lineage>
</organism>
<dbReference type="RefSeq" id="WP_025165533.1">
    <property type="nucleotide sequence ID" value="NZ_AWSQ01000002.1"/>
</dbReference>
<evidence type="ECO:0000256" key="12">
    <source>
        <dbReference type="ARBA" id="ARBA00023136"/>
    </source>
</evidence>
<evidence type="ECO:0000256" key="14">
    <source>
        <dbReference type="RuleBase" id="RU003923"/>
    </source>
</evidence>
<dbReference type="InterPro" id="IPR003004">
    <property type="entry name" value="GspF/PilC"/>
</dbReference>
<dbReference type="GO" id="GO:0015628">
    <property type="term" value="P:protein secretion by the type II secretion system"/>
    <property type="evidence" value="ECO:0007669"/>
    <property type="project" value="InterPro"/>
</dbReference>
<keyword evidence="12 15" id="KW-0472">Membrane</keyword>
<keyword evidence="18" id="KW-1185">Reference proteome</keyword>
<dbReference type="FunFam" id="1.20.81.30:FF:000001">
    <property type="entry name" value="Type II secretion system protein F"/>
    <property type="match status" value="2"/>
</dbReference>
<dbReference type="OrthoDB" id="9805682at2"/>
<dbReference type="EMBL" id="AWSQ01000002">
    <property type="protein sequence ID" value="KFX70273.1"/>
    <property type="molecule type" value="Genomic_DNA"/>
</dbReference>
<evidence type="ECO:0000256" key="1">
    <source>
        <dbReference type="ARBA" id="ARBA00002684"/>
    </source>
</evidence>
<feature type="transmembrane region" description="Helical" evidence="15">
    <location>
        <begin position="170"/>
        <end position="193"/>
    </location>
</feature>
<dbReference type="GO" id="GO:0046872">
    <property type="term" value="F:metal ion binding"/>
    <property type="evidence" value="ECO:0007669"/>
    <property type="project" value="UniProtKB-KW"/>
</dbReference>
<evidence type="ECO:0000256" key="7">
    <source>
        <dbReference type="ARBA" id="ARBA00022692"/>
    </source>
</evidence>
<evidence type="ECO:0000256" key="15">
    <source>
        <dbReference type="SAM" id="Phobius"/>
    </source>
</evidence>
<protein>
    <recommendedName>
        <fullName evidence="13">General secretion pathway protein F</fullName>
    </recommendedName>
</protein>
<dbReference type="Pfam" id="PF00482">
    <property type="entry name" value="T2SSF"/>
    <property type="match status" value="2"/>
</dbReference>
<evidence type="ECO:0000256" key="6">
    <source>
        <dbReference type="ARBA" id="ARBA00022519"/>
    </source>
</evidence>
<dbReference type="eggNOG" id="COG1459">
    <property type="taxonomic scope" value="Bacteria"/>
</dbReference>
<keyword evidence="10" id="KW-0653">Protein transport</keyword>
<feature type="transmembrane region" description="Helical" evidence="15">
    <location>
        <begin position="224"/>
        <end position="243"/>
    </location>
</feature>
<dbReference type="GO" id="GO:0005886">
    <property type="term" value="C:plasma membrane"/>
    <property type="evidence" value="ECO:0007669"/>
    <property type="project" value="UniProtKB-SubCell"/>
</dbReference>
<sequence length="405" mass="43959">MAAFEYLALDRKGRQQKGVLEADSARQVRQLLREQQLAPLDVKATRTRELADTGGHFSFARGISARDLALLTRQLATLVQAALPIEEALRAAAAQASTPRIQGMLLAVRARVLEGQSLASSLKEFPAAFPDLYRATVAAGEHAGHLGPVLEQLADYTEQRQQSRQKIQLALLYPLILMCASLLIVGFLLGYVVPDVVRVFVDSGQALPALTRGLIALSDWVKGWGWLALIVLMLGFIGLRWALREESLKVRWHGFLLQLPMVGRLIRATDCARFASTLAILTQSGVPLVEALGIGAEVIANRVIRAEVVVAAQKVREGGSLTRALEASGQFPPMMLHMIASGERSGELDQMLARTARNQESDLSAQVALLVGLFEPFMLVFMGAVVLVIVLAILLPILSLNQLVG</sequence>
<proteinExistence type="inferred from homology"/>
<evidence type="ECO:0000256" key="8">
    <source>
        <dbReference type="ARBA" id="ARBA00022723"/>
    </source>
</evidence>
<evidence type="ECO:0000256" key="13">
    <source>
        <dbReference type="ARBA" id="ARBA00030750"/>
    </source>
</evidence>
<dbReference type="PANTHER" id="PTHR30012">
    <property type="entry name" value="GENERAL SECRETION PATHWAY PROTEIN"/>
    <property type="match status" value="1"/>
</dbReference>
<keyword evidence="7 14" id="KW-0812">Transmembrane</keyword>
<comment type="caution">
    <text evidence="17">The sequence shown here is derived from an EMBL/GenBank/DDBJ whole genome shotgun (WGS) entry which is preliminary data.</text>
</comment>
<keyword evidence="4 14" id="KW-0813">Transport</keyword>
<dbReference type="Proteomes" id="UP000030063">
    <property type="component" value="Unassembled WGS sequence"/>
</dbReference>
<dbReference type="NCBIfam" id="TIGR02120">
    <property type="entry name" value="GspF"/>
    <property type="match status" value="1"/>
</dbReference>
<evidence type="ECO:0000256" key="10">
    <source>
        <dbReference type="ARBA" id="ARBA00022927"/>
    </source>
</evidence>
<dbReference type="InterPro" id="IPR042094">
    <property type="entry name" value="T2SS_GspF_sf"/>
</dbReference>
<evidence type="ECO:0000313" key="18">
    <source>
        <dbReference type="Proteomes" id="UP000030063"/>
    </source>
</evidence>
<dbReference type="PRINTS" id="PR00812">
    <property type="entry name" value="BCTERIALGSPF"/>
</dbReference>
<gene>
    <name evidence="17" type="ORF">TMS3_0112370</name>
</gene>
<evidence type="ECO:0000256" key="5">
    <source>
        <dbReference type="ARBA" id="ARBA00022475"/>
    </source>
</evidence>
<keyword evidence="9" id="KW-0106">Calcium</keyword>
<dbReference type="Gene3D" id="1.20.81.30">
    <property type="entry name" value="Type II secretion system (T2SS), domain F"/>
    <property type="match status" value="2"/>
</dbReference>
<feature type="transmembrane region" description="Helical" evidence="15">
    <location>
        <begin position="367"/>
        <end position="398"/>
    </location>
</feature>
<comment type="function">
    <text evidence="1">Component of the type II secretion system inner membrane complex required for the energy-dependent secretion of extracellular factors such as proteases and toxins from the periplasm.</text>
</comment>
<keyword evidence="11 15" id="KW-1133">Transmembrane helix</keyword>
<comment type="similarity">
    <text evidence="3 14">Belongs to the GSP F family.</text>
</comment>
<feature type="domain" description="Type II secretion system protein GspF" evidence="16">
    <location>
        <begin position="274"/>
        <end position="396"/>
    </location>
</feature>
<accession>A0A0A1YMS9</accession>
<dbReference type="PANTHER" id="PTHR30012:SF0">
    <property type="entry name" value="TYPE II SECRETION SYSTEM PROTEIN F-RELATED"/>
    <property type="match status" value="1"/>
</dbReference>
<name>A0A0A1YMS9_9PSED</name>
<reference evidence="17 18" key="1">
    <citation type="journal article" date="2014" name="Genome Announc.">
        <title>Draft Genome Sequence of Petroleum Oil-Degrading Marine Bacterium Pseudomonas taeanensis Strain MS-3, Isolated from a Crude Oil-Contaminated Seashore.</title>
        <authorList>
            <person name="Lee S.Y."/>
            <person name="Kim S.H."/>
            <person name="Lee D.G."/>
            <person name="Shin S."/>
            <person name="Yun S.H."/>
            <person name="Choi C.W."/>
            <person name="Chung Y.H."/>
            <person name="Choi J.S."/>
            <person name="Kahng H.Y."/>
            <person name="Kim S.I."/>
        </authorList>
    </citation>
    <scope>NUCLEOTIDE SEQUENCE [LARGE SCALE GENOMIC DNA]</scope>
    <source>
        <strain evidence="17 18">MS-3</strain>
    </source>
</reference>
<dbReference type="PROSITE" id="PS00874">
    <property type="entry name" value="T2SP_F"/>
    <property type="match status" value="1"/>
</dbReference>
<dbReference type="InterPro" id="IPR011850">
    <property type="entry name" value="T2SS_GspF"/>
</dbReference>
<evidence type="ECO:0000256" key="3">
    <source>
        <dbReference type="ARBA" id="ARBA00005745"/>
    </source>
</evidence>
<evidence type="ECO:0000256" key="11">
    <source>
        <dbReference type="ARBA" id="ARBA00022989"/>
    </source>
</evidence>
<dbReference type="AlphaFoldDB" id="A0A0A1YMS9"/>
<keyword evidence="8" id="KW-0479">Metal-binding</keyword>
<dbReference type="GO" id="GO:0015627">
    <property type="term" value="C:type II protein secretion system complex"/>
    <property type="evidence" value="ECO:0007669"/>
    <property type="project" value="InterPro"/>
</dbReference>
<keyword evidence="6" id="KW-0997">Cell inner membrane</keyword>
<evidence type="ECO:0000259" key="16">
    <source>
        <dbReference type="Pfam" id="PF00482"/>
    </source>
</evidence>
<dbReference type="STRING" id="1395571.TMS3_0112370"/>
<evidence type="ECO:0000256" key="9">
    <source>
        <dbReference type="ARBA" id="ARBA00022837"/>
    </source>
</evidence>
<evidence type="ECO:0000256" key="2">
    <source>
        <dbReference type="ARBA" id="ARBA00004429"/>
    </source>
</evidence>
<comment type="subcellular location">
    <subcellularLocation>
        <location evidence="2 14">Cell inner membrane</location>
        <topology evidence="2 14">Multi-pass membrane protein</topology>
    </subcellularLocation>
</comment>
<keyword evidence="5" id="KW-1003">Cell membrane</keyword>
<dbReference type="InterPro" id="IPR018076">
    <property type="entry name" value="T2SS_GspF_dom"/>
</dbReference>
<dbReference type="InterPro" id="IPR001992">
    <property type="entry name" value="T2SS_GspF/T4SS_PilC_CS"/>
</dbReference>
<feature type="domain" description="Type II secretion system protein GspF" evidence="16">
    <location>
        <begin position="72"/>
        <end position="194"/>
    </location>
</feature>
<evidence type="ECO:0000256" key="4">
    <source>
        <dbReference type="ARBA" id="ARBA00022448"/>
    </source>
</evidence>